<reference evidence="4" key="1">
    <citation type="submission" date="2016-03" db="EMBL/GenBank/DDBJ databases">
        <title>Complete genome sequence of Solimmundus cernigliae, representing a novel lineage of polycyclic aromatic hydrocarbon degraders within the Gammaproteobacteria.</title>
        <authorList>
            <person name="Singleton D.R."/>
            <person name="Dickey A.N."/>
            <person name="Scholl E.H."/>
            <person name="Wright F.A."/>
            <person name="Aitken M.D."/>
        </authorList>
    </citation>
    <scope>NUCLEOTIDE SEQUENCE [LARGE SCALE GENOMIC DNA]</scope>
    <source>
        <strain evidence="4">TR3.2</strain>
    </source>
</reference>
<dbReference type="InterPro" id="IPR027417">
    <property type="entry name" value="P-loop_NTPase"/>
</dbReference>
<name>A0A1B1YRK1_9GAMM</name>
<dbReference type="RefSeq" id="WP_068802903.1">
    <property type="nucleotide sequence ID" value="NZ_CP014671.1"/>
</dbReference>
<dbReference type="Gene3D" id="3.40.50.300">
    <property type="entry name" value="P-loop containing nucleotide triphosphate hydrolases"/>
    <property type="match status" value="1"/>
</dbReference>
<keyword evidence="4" id="KW-1185">Reference proteome</keyword>
<dbReference type="InterPro" id="IPR003593">
    <property type="entry name" value="AAA+_ATPase"/>
</dbReference>
<dbReference type="InParanoid" id="A0A1B1YRK1"/>
<organism evidence="3 4">
    <name type="scientific">Immundisolibacter cernigliae</name>
    <dbReference type="NCBI Taxonomy" id="1810504"/>
    <lineage>
        <taxon>Bacteria</taxon>
        <taxon>Pseudomonadati</taxon>
        <taxon>Pseudomonadota</taxon>
        <taxon>Gammaproteobacteria</taxon>
        <taxon>Immundisolibacterales</taxon>
        <taxon>Immundisolibacteraceae</taxon>
        <taxon>Immundisolibacter</taxon>
    </lineage>
</organism>
<dbReference type="SUPFAM" id="SSF52540">
    <property type="entry name" value="P-loop containing nucleoside triphosphate hydrolases"/>
    <property type="match status" value="1"/>
</dbReference>
<dbReference type="OrthoDB" id="8905164at2"/>
<dbReference type="AlphaFoldDB" id="A0A1B1YRK1"/>
<feature type="compositionally biased region" description="Basic and acidic residues" evidence="1">
    <location>
        <begin position="563"/>
        <end position="574"/>
    </location>
</feature>
<dbReference type="KEGG" id="gbi:PG2T_03815"/>
<evidence type="ECO:0000313" key="4">
    <source>
        <dbReference type="Proteomes" id="UP000092952"/>
    </source>
</evidence>
<feature type="domain" description="AAA+ ATPase" evidence="2">
    <location>
        <begin position="239"/>
        <end position="417"/>
    </location>
</feature>
<dbReference type="EMBL" id="CP014671">
    <property type="protein sequence ID" value="ANX03405.1"/>
    <property type="molecule type" value="Genomic_DNA"/>
</dbReference>
<dbReference type="CDD" id="cd01029">
    <property type="entry name" value="TOPRIM_primases"/>
    <property type="match status" value="1"/>
</dbReference>
<sequence length="633" mass="67089">MSAVIERETPQQAARRFSAGAIRDGFQPQALHCYTDESGDALFWRMRANNPATGEKWIRPMHLEGGEFVMGEPAFDEGKPIYRLHEIAGHPDAPVFVVEGEGCADALVKASLIATTSGGAGSAAAADWSPLAGRAITIWPDNDEPGQQYAVDVAERLRALGCTVRVIDVAALDLDPKGDAVDWLAVNPGATADDVLALPCLPCLPHQTAEPQTPRHVSRCMADIKSVPVRWLWPGRIARGKLTIVAGMPGLGKSQITASMASVVTSGGLWPVDRSRAGSGSVIFLTAEDDAADTLRPRLEAAGAVLTRVYVLDAVRAADREGRPFERGFDLTRDLDALADLIDTIGDVRLVVIDPITAYLGATDSHRNAEVRAVLAPLAALAAKYDVAVVAVSHLNKSGGADALSRVTGSLAFVAAARAAFIVAKDPADPDRRLFLPVKNNIGPDGDGLAYRIEAATVGDIHTSQVAWGSERVTMTAGAALAAIESRGSERGEDDAPQRGEAEAWLRDALAAGAVASKELKHLARADSVAWRTIERAKKALGVMARKHGFGDEARWSWELPADEDRHTDKDRHRTPPTPDDVAAFAESEATSPFVERVSAKAATAQGLGGLRGDDGGLRGCTADEYAKARGAF</sequence>
<evidence type="ECO:0000313" key="3">
    <source>
        <dbReference type="EMBL" id="ANX03405.1"/>
    </source>
</evidence>
<feature type="region of interest" description="Disordered" evidence="1">
    <location>
        <begin position="561"/>
        <end position="580"/>
    </location>
</feature>
<proteinExistence type="predicted"/>
<gene>
    <name evidence="3" type="ORF">PG2T_03815</name>
</gene>
<dbReference type="Gene3D" id="3.40.1360.10">
    <property type="match status" value="1"/>
</dbReference>
<protein>
    <recommendedName>
        <fullName evidence="2">AAA+ ATPase domain-containing protein</fullName>
    </recommendedName>
</protein>
<evidence type="ECO:0000259" key="2">
    <source>
        <dbReference type="SMART" id="SM00382"/>
    </source>
</evidence>
<accession>A0A1B1YRK1</accession>
<dbReference type="STRING" id="1810504.PG2T_03815"/>
<dbReference type="SMART" id="SM00382">
    <property type="entry name" value="AAA"/>
    <property type="match status" value="1"/>
</dbReference>
<dbReference type="InterPro" id="IPR034154">
    <property type="entry name" value="TOPRIM_DnaG/twinkle"/>
</dbReference>
<evidence type="ECO:0000256" key="1">
    <source>
        <dbReference type="SAM" id="MobiDB-lite"/>
    </source>
</evidence>
<dbReference type="Proteomes" id="UP000092952">
    <property type="component" value="Chromosome"/>
</dbReference>
<dbReference type="Pfam" id="PF13481">
    <property type="entry name" value="AAA_25"/>
    <property type="match status" value="1"/>
</dbReference>